<feature type="domain" description="Probable zinc-ribbon" evidence="2">
    <location>
        <begin position="543"/>
        <end position="585"/>
    </location>
</feature>
<dbReference type="InterPro" id="IPR055126">
    <property type="entry name" value="EDR4-like_N"/>
</dbReference>
<feature type="compositionally biased region" description="Low complexity" evidence="1">
    <location>
        <begin position="340"/>
        <end position="350"/>
    </location>
</feature>
<feature type="region of interest" description="Disordered" evidence="1">
    <location>
        <begin position="42"/>
        <end position="61"/>
    </location>
</feature>
<reference evidence="4" key="1">
    <citation type="journal article" date="2023" name="GigaByte">
        <title>Genome assembly of the bearded iris, Iris pallida Lam.</title>
        <authorList>
            <person name="Bruccoleri R.E."/>
            <person name="Oakeley E.J."/>
            <person name="Faust A.M.E."/>
            <person name="Altorfer M."/>
            <person name="Dessus-Babus S."/>
            <person name="Burckhardt D."/>
            <person name="Oertli M."/>
            <person name="Naumann U."/>
            <person name="Petersen F."/>
            <person name="Wong J."/>
        </authorList>
    </citation>
    <scope>NUCLEOTIDE SEQUENCE</scope>
    <source>
        <strain evidence="4">GSM-AAB239-AS_SAM_17_03QT</strain>
    </source>
</reference>
<organism evidence="4 5">
    <name type="scientific">Iris pallida</name>
    <name type="common">Sweet iris</name>
    <dbReference type="NCBI Taxonomy" id="29817"/>
    <lineage>
        <taxon>Eukaryota</taxon>
        <taxon>Viridiplantae</taxon>
        <taxon>Streptophyta</taxon>
        <taxon>Embryophyta</taxon>
        <taxon>Tracheophyta</taxon>
        <taxon>Spermatophyta</taxon>
        <taxon>Magnoliopsida</taxon>
        <taxon>Liliopsida</taxon>
        <taxon>Asparagales</taxon>
        <taxon>Iridaceae</taxon>
        <taxon>Iridoideae</taxon>
        <taxon>Irideae</taxon>
        <taxon>Iris</taxon>
    </lineage>
</organism>
<keyword evidence="5" id="KW-1185">Reference proteome</keyword>
<evidence type="ECO:0008006" key="6">
    <source>
        <dbReference type="Google" id="ProtNLM"/>
    </source>
</evidence>
<feature type="compositionally biased region" description="Low complexity" evidence="1">
    <location>
        <begin position="223"/>
        <end position="234"/>
    </location>
</feature>
<feature type="compositionally biased region" description="Acidic residues" evidence="1">
    <location>
        <begin position="249"/>
        <end position="258"/>
    </location>
</feature>
<protein>
    <recommendedName>
        <fullName evidence="6">Zinc-ribbon domain-containing protein</fullName>
    </recommendedName>
</protein>
<feature type="domain" description="Enhanced disease resistance 4-like N-terminal" evidence="3">
    <location>
        <begin position="7"/>
        <end position="39"/>
    </location>
</feature>
<name>A0AAX6GSI9_IRIPA</name>
<evidence type="ECO:0000256" key="1">
    <source>
        <dbReference type="SAM" id="MobiDB-lite"/>
    </source>
</evidence>
<sequence length="663" mass="70970">MATAGAQLRLVKCPKCLKILPEPAALMYKCGGCGAILRAKNRGSSNQNVSSSTNVDGNGSLKLLHSSTEAQVARAGSRNSENCPREKGGEPSGIAETGEASSGAASDGKERVSGSTELLATTKSSEKGSSFNRQEAKSLQVGEQDSDNSRQPHNAKASPESVGQSNDSEERLGKLRSPTVSSSDDGTQRYLHDELKASPAASQSVASEEEMLDRPHRAMQINSLRSSTASSSDGGSHKHRQMSRRTFNQEEEEEEEEEKSLNAKASPESLSQSNGSEEGFDHLAHGHRRRSANLRSPTVSSSDDGTQNYLHDELKASPDLSQSAASEEEMLDRPHGAVRSSNLRSTASSSEDGSHKFRQMSRRTIRDPRFSGSVSTGSGGGGDNLSRNSSVNANAAQKRGSLNSEAFFSVHSWVESEEEGPSRSLSGASAFSEQPPKLQNQSTKFKNLDLLTLVEELRDQLSGKKPRSRLGCSQDTYQWPQPCRSSQMPVSYSHCHLEPDLCCNNRLCSACSYDFCCHSSKPRRSVQHQKGRAARSYCRPVSGGAPFVVCGGCFEVLHMPADLLVSTGRSNKLKCGACSTVMVLSFPARARRASQASDEAGRPSEGPVSFSGEYGISFADGSSVEAAEPELDVSRASPRSGASSGGAALHRLMGYSSARRLLF</sequence>
<dbReference type="Pfam" id="PF22910">
    <property type="entry name" value="EDR4-like_1st"/>
    <property type="match status" value="1"/>
</dbReference>
<dbReference type="InterPro" id="IPR021480">
    <property type="entry name" value="Zinc_ribbon_12"/>
</dbReference>
<proteinExistence type="predicted"/>
<evidence type="ECO:0000313" key="5">
    <source>
        <dbReference type="Proteomes" id="UP001140949"/>
    </source>
</evidence>
<feature type="compositionally biased region" description="Low complexity" evidence="1">
    <location>
        <begin position="634"/>
        <end position="645"/>
    </location>
</feature>
<feature type="region of interest" description="Disordered" evidence="1">
    <location>
        <begin position="67"/>
        <end position="398"/>
    </location>
</feature>
<dbReference type="GO" id="GO:1900150">
    <property type="term" value="P:regulation of defense response to fungus"/>
    <property type="evidence" value="ECO:0007669"/>
    <property type="project" value="InterPro"/>
</dbReference>
<dbReference type="EMBL" id="JANAVB010016599">
    <property type="protein sequence ID" value="KAJ6831689.1"/>
    <property type="molecule type" value="Genomic_DNA"/>
</dbReference>
<dbReference type="PANTHER" id="PTHR31105:SF38">
    <property type="entry name" value="PROTEIN ENHANCED DISEASE RESISTANCE 4"/>
    <property type="match status" value="1"/>
</dbReference>
<reference evidence="4" key="2">
    <citation type="submission" date="2023-04" db="EMBL/GenBank/DDBJ databases">
        <authorList>
            <person name="Bruccoleri R.E."/>
            <person name="Oakeley E.J."/>
            <person name="Faust A.-M."/>
            <person name="Dessus-Babus S."/>
            <person name="Altorfer M."/>
            <person name="Burckhardt D."/>
            <person name="Oertli M."/>
            <person name="Naumann U."/>
            <person name="Petersen F."/>
            <person name="Wong J."/>
        </authorList>
    </citation>
    <scope>NUCLEOTIDE SEQUENCE</scope>
    <source>
        <strain evidence="4">GSM-AAB239-AS_SAM_17_03QT</strain>
        <tissue evidence="4">Leaf</tissue>
    </source>
</reference>
<feature type="compositionally biased region" description="Polar residues" evidence="1">
    <location>
        <begin position="293"/>
        <end position="309"/>
    </location>
</feature>
<evidence type="ECO:0000259" key="2">
    <source>
        <dbReference type="Pfam" id="PF11331"/>
    </source>
</evidence>
<dbReference type="InterPro" id="IPR040244">
    <property type="entry name" value="EDR4-like"/>
</dbReference>
<dbReference type="Pfam" id="PF11331">
    <property type="entry name" value="Zn_ribbon_12"/>
    <property type="match status" value="1"/>
</dbReference>
<comment type="caution">
    <text evidence="4">The sequence shown here is derived from an EMBL/GenBank/DDBJ whole genome shotgun (WGS) entry which is preliminary data.</text>
</comment>
<evidence type="ECO:0000313" key="4">
    <source>
        <dbReference type="EMBL" id="KAJ6831689.1"/>
    </source>
</evidence>
<dbReference type="PANTHER" id="PTHR31105">
    <property type="entry name" value="EXTRA-LARGE G-PROTEIN-LIKE"/>
    <property type="match status" value="1"/>
</dbReference>
<evidence type="ECO:0000259" key="3">
    <source>
        <dbReference type="Pfam" id="PF22910"/>
    </source>
</evidence>
<dbReference type="Proteomes" id="UP001140949">
    <property type="component" value="Unassembled WGS sequence"/>
</dbReference>
<feature type="compositionally biased region" description="Low complexity" evidence="1">
    <location>
        <begin position="42"/>
        <end position="54"/>
    </location>
</feature>
<dbReference type="AlphaFoldDB" id="A0AAX6GSI9"/>
<feature type="region of interest" description="Disordered" evidence="1">
    <location>
        <begin position="419"/>
        <end position="442"/>
    </location>
</feature>
<accession>A0AAX6GSI9</accession>
<feature type="compositionally biased region" description="Polar residues" evidence="1">
    <location>
        <begin position="113"/>
        <end position="133"/>
    </location>
</feature>
<feature type="compositionally biased region" description="Polar residues" evidence="1">
    <location>
        <begin position="423"/>
        <end position="442"/>
    </location>
</feature>
<gene>
    <name evidence="4" type="ORF">M6B38_347960</name>
</gene>
<feature type="region of interest" description="Disordered" evidence="1">
    <location>
        <begin position="625"/>
        <end position="645"/>
    </location>
</feature>
<feature type="compositionally biased region" description="Basic and acidic residues" evidence="1">
    <location>
        <begin position="186"/>
        <end position="196"/>
    </location>
</feature>
<feature type="compositionally biased region" description="Low complexity" evidence="1">
    <location>
        <begin position="92"/>
        <end position="106"/>
    </location>
</feature>